<comment type="similarity">
    <text evidence="1">Belongs to the class I-like SAM-binding methyltransferase superfamily. NNMT/PNMT/TEMT family.</text>
</comment>
<evidence type="ECO:0000313" key="6">
    <source>
        <dbReference type="RefSeq" id="XP_002733040.1"/>
    </source>
</evidence>
<protein>
    <submittedName>
        <fullName evidence="6">Nicotinamide N-methyltransferase-like</fullName>
    </submittedName>
</protein>
<evidence type="ECO:0000313" key="5">
    <source>
        <dbReference type="Proteomes" id="UP000694865"/>
    </source>
</evidence>
<organism evidence="5 6">
    <name type="scientific">Saccoglossus kowalevskii</name>
    <name type="common">Acorn worm</name>
    <dbReference type="NCBI Taxonomy" id="10224"/>
    <lineage>
        <taxon>Eukaryota</taxon>
        <taxon>Metazoa</taxon>
        <taxon>Hemichordata</taxon>
        <taxon>Enteropneusta</taxon>
        <taxon>Harrimaniidae</taxon>
        <taxon>Saccoglossus</taxon>
    </lineage>
</organism>
<dbReference type="CDD" id="cd02440">
    <property type="entry name" value="AdoMet_MTases"/>
    <property type="match status" value="1"/>
</dbReference>
<dbReference type="InterPro" id="IPR000940">
    <property type="entry name" value="NNMT_TEMT_trans"/>
</dbReference>
<dbReference type="InterPro" id="IPR029063">
    <property type="entry name" value="SAM-dependent_MTases_sf"/>
</dbReference>
<dbReference type="Gene3D" id="3.40.50.150">
    <property type="entry name" value="Vaccinia Virus protein VP39"/>
    <property type="match status" value="1"/>
</dbReference>
<dbReference type="PANTHER" id="PTHR10867">
    <property type="entry name" value="NNMT/PNMT/TEMT FAMILY MEMBER"/>
    <property type="match status" value="1"/>
</dbReference>
<evidence type="ECO:0000256" key="2">
    <source>
        <dbReference type="ARBA" id="ARBA00022603"/>
    </source>
</evidence>
<gene>
    <name evidence="6" type="primary">LOC100369659</name>
</gene>
<dbReference type="SUPFAM" id="SSF53335">
    <property type="entry name" value="S-adenosyl-L-methionine-dependent methyltransferases"/>
    <property type="match status" value="1"/>
</dbReference>
<keyword evidence="3" id="KW-0808">Transferase</keyword>
<evidence type="ECO:0000256" key="3">
    <source>
        <dbReference type="ARBA" id="ARBA00022679"/>
    </source>
</evidence>
<sequence length="219" mass="24983">MAKLENFSTFLLEGVSGNRLIDIGSGPCVYQFISACTKFNEIIAADISSGNQEAIRRWISEDSGVFDWKPYVKYVCELEGHQNVSEREKIIRRSVKDVIHCDISKEYPVGSSVSPLYDFVISGFCIECIAKSKQQWVQYLKNASNLLKSGGWFIQLCQPADFYVIGDERYTCFNVDDEFVTQAIREAGFLVVKSFLKKYTDVRSYMNYDFTIVVLAKKT</sequence>
<evidence type="ECO:0000256" key="4">
    <source>
        <dbReference type="ARBA" id="ARBA00022691"/>
    </source>
</evidence>
<reference evidence="6" key="1">
    <citation type="submission" date="2025-08" db="UniProtKB">
        <authorList>
            <consortium name="RefSeq"/>
        </authorList>
    </citation>
    <scope>IDENTIFICATION</scope>
    <source>
        <tissue evidence="6">Testes</tissue>
    </source>
</reference>
<proteinExistence type="inferred from homology"/>
<dbReference type="GeneID" id="100369659"/>
<evidence type="ECO:0000256" key="1">
    <source>
        <dbReference type="ARBA" id="ARBA00007996"/>
    </source>
</evidence>
<dbReference type="NCBIfam" id="NF041360">
    <property type="entry name" value="GntF_guanitoxin"/>
    <property type="match status" value="1"/>
</dbReference>
<name>A0ABM0GM96_SACKO</name>
<dbReference type="PANTHER" id="PTHR10867:SF32">
    <property type="entry name" value="NICOTINAMIDE N-METHYLTRANSFERASE"/>
    <property type="match status" value="1"/>
</dbReference>
<keyword evidence="4" id="KW-0949">S-adenosyl-L-methionine</keyword>
<keyword evidence="5" id="KW-1185">Reference proteome</keyword>
<dbReference type="InterPro" id="IPR053384">
    <property type="entry name" value="SAM-dep_methyltransferase"/>
</dbReference>
<dbReference type="Proteomes" id="UP000694865">
    <property type="component" value="Unplaced"/>
</dbReference>
<accession>A0ABM0GM96</accession>
<dbReference type="Pfam" id="PF01234">
    <property type="entry name" value="NNMT_PNMT_TEMT"/>
    <property type="match status" value="1"/>
</dbReference>
<dbReference type="RefSeq" id="XP_002733040.1">
    <property type="nucleotide sequence ID" value="XM_002732994.1"/>
</dbReference>
<dbReference type="PROSITE" id="PS51681">
    <property type="entry name" value="SAM_MT_NNMT_PNMT_TEMT"/>
    <property type="match status" value="1"/>
</dbReference>
<keyword evidence="2" id="KW-0489">Methyltransferase</keyword>